<proteinExistence type="predicted"/>
<comment type="caution">
    <text evidence="2">The sequence shown here is derived from an EMBL/GenBank/DDBJ whole genome shotgun (WGS) entry which is preliminary data.</text>
</comment>
<evidence type="ECO:0000313" key="3">
    <source>
        <dbReference type="Proteomes" id="UP000485058"/>
    </source>
</evidence>
<sequence>MYTCKDFGKVLKGRLLVATNDSQYSFELVGRMPSYVPPKTQDFKASIDNKLSAQLAAQLALASSTSRESGRPNFVAANVKRTRGR</sequence>
<name>A0A699YLZ3_HAELA</name>
<gene>
    <name evidence="2" type="ORF">HaLaN_06469</name>
</gene>
<keyword evidence="3" id="KW-1185">Reference proteome</keyword>
<organism evidence="2 3">
    <name type="scientific">Haematococcus lacustris</name>
    <name type="common">Green alga</name>
    <name type="synonym">Haematococcus pluvialis</name>
    <dbReference type="NCBI Taxonomy" id="44745"/>
    <lineage>
        <taxon>Eukaryota</taxon>
        <taxon>Viridiplantae</taxon>
        <taxon>Chlorophyta</taxon>
        <taxon>core chlorophytes</taxon>
        <taxon>Chlorophyceae</taxon>
        <taxon>CS clade</taxon>
        <taxon>Chlamydomonadales</taxon>
        <taxon>Haematococcaceae</taxon>
        <taxon>Haematococcus</taxon>
    </lineage>
</organism>
<reference evidence="2 3" key="1">
    <citation type="submission" date="2020-02" db="EMBL/GenBank/DDBJ databases">
        <title>Draft genome sequence of Haematococcus lacustris strain NIES-144.</title>
        <authorList>
            <person name="Morimoto D."/>
            <person name="Nakagawa S."/>
            <person name="Yoshida T."/>
            <person name="Sawayama S."/>
        </authorList>
    </citation>
    <scope>NUCLEOTIDE SEQUENCE [LARGE SCALE GENOMIC DNA]</scope>
    <source>
        <strain evidence="2 3">NIES-144</strain>
    </source>
</reference>
<evidence type="ECO:0000313" key="2">
    <source>
        <dbReference type="EMBL" id="GFH11040.1"/>
    </source>
</evidence>
<protein>
    <submittedName>
        <fullName evidence="2">Calponin-homology (CH) domain-containing protein</fullName>
    </submittedName>
</protein>
<dbReference type="Proteomes" id="UP000485058">
    <property type="component" value="Unassembled WGS sequence"/>
</dbReference>
<evidence type="ECO:0000256" key="1">
    <source>
        <dbReference type="SAM" id="MobiDB-lite"/>
    </source>
</evidence>
<feature type="region of interest" description="Disordered" evidence="1">
    <location>
        <begin position="64"/>
        <end position="85"/>
    </location>
</feature>
<feature type="non-terminal residue" evidence="2">
    <location>
        <position position="1"/>
    </location>
</feature>
<accession>A0A699YLZ3</accession>
<dbReference type="AlphaFoldDB" id="A0A699YLZ3"/>
<dbReference type="EMBL" id="BLLF01000368">
    <property type="protein sequence ID" value="GFH11040.1"/>
    <property type="molecule type" value="Genomic_DNA"/>
</dbReference>